<feature type="domain" description="Cadherin" evidence="4">
    <location>
        <begin position="1232"/>
        <end position="1360"/>
    </location>
</feature>
<dbReference type="Pfam" id="PF18911">
    <property type="entry name" value="PKD_4"/>
    <property type="match status" value="2"/>
</dbReference>
<reference evidence="6" key="1">
    <citation type="submission" date="2016-10" db="EMBL/GenBank/DDBJ databases">
        <authorList>
            <person name="Varghese N."/>
            <person name="Submissions S."/>
        </authorList>
    </citation>
    <scope>NUCLEOTIDE SEQUENCE [LARGE SCALE GENOMIC DNA]</scope>
    <source>
        <strain evidence="6">CGMCC 1.10118</strain>
    </source>
</reference>
<dbReference type="PANTHER" id="PTHR45739:SF8">
    <property type="entry name" value="FRAS1-RELATED EXTRACELLULAR MATRIX PROTEIN 1"/>
    <property type="match status" value="1"/>
</dbReference>
<evidence type="ECO:0000256" key="1">
    <source>
        <dbReference type="SAM" id="MobiDB-lite"/>
    </source>
</evidence>
<dbReference type="RefSeq" id="WP_089765574.1">
    <property type="nucleotide sequence ID" value="NZ_FNPB01000002.1"/>
</dbReference>
<keyword evidence="2" id="KW-0472">Membrane</keyword>
<dbReference type="GO" id="GO:0009653">
    <property type="term" value="P:anatomical structure morphogenesis"/>
    <property type="evidence" value="ECO:0007669"/>
    <property type="project" value="TreeGrafter"/>
</dbReference>
<feature type="compositionally biased region" description="Polar residues" evidence="1">
    <location>
        <begin position="3477"/>
        <end position="3486"/>
    </location>
</feature>
<dbReference type="InterPro" id="IPR035986">
    <property type="entry name" value="PKD_dom_sf"/>
</dbReference>
<dbReference type="NCBIfam" id="NF012211">
    <property type="entry name" value="tand_rpt_95"/>
    <property type="match status" value="7"/>
</dbReference>
<dbReference type="CDD" id="cd00146">
    <property type="entry name" value="PKD"/>
    <property type="match status" value="2"/>
</dbReference>
<dbReference type="InterPro" id="IPR000601">
    <property type="entry name" value="PKD_dom"/>
</dbReference>
<dbReference type="Pfam" id="PF07581">
    <property type="entry name" value="Glug"/>
    <property type="match status" value="2"/>
</dbReference>
<dbReference type="Gene3D" id="2.60.40.10">
    <property type="entry name" value="Immunoglobulins"/>
    <property type="match status" value="5"/>
</dbReference>
<dbReference type="GO" id="GO:0007156">
    <property type="term" value="P:homophilic cell adhesion via plasma membrane adhesion molecules"/>
    <property type="evidence" value="ECO:0007669"/>
    <property type="project" value="InterPro"/>
</dbReference>
<dbReference type="Proteomes" id="UP000199170">
    <property type="component" value="Unassembled WGS sequence"/>
</dbReference>
<keyword evidence="6" id="KW-1185">Reference proteome</keyword>
<dbReference type="InterPro" id="IPR011493">
    <property type="entry name" value="GLUG"/>
</dbReference>
<feature type="domain" description="PKD" evidence="3">
    <location>
        <begin position="1963"/>
        <end position="2043"/>
    </location>
</feature>
<feature type="region of interest" description="Disordered" evidence="1">
    <location>
        <begin position="617"/>
        <end position="641"/>
    </location>
</feature>
<feature type="region of interest" description="Disordered" evidence="1">
    <location>
        <begin position="3477"/>
        <end position="3498"/>
    </location>
</feature>
<evidence type="ECO:0000256" key="2">
    <source>
        <dbReference type="SAM" id="Phobius"/>
    </source>
</evidence>
<dbReference type="InterPro" id="IPR051561">
    <property type="entry name" value="FRAS1_ECM"/>
</dbReference>
<dbReference type="InterPro" id="IPR013783">
    <property type="entry name" value="Ig-like_fold"/>
</dbReference>
<feature type="region of interest" description="Disordered" evidence="1">
    <location>
        <begin position="1280"/>
        <end position="1307"/>
    </location>
</feature>
<accession>A0A1H3EDW4</accession>
<dbReference type="InterPro" id="IPR011635">
    <property type="entry name" value="CARDB"/>
</dbReference>
<gene>
    <name evidence="5" type="ORF">SAMN04487946_102167</name>
</gene>
<dbReference type="PANTHER" id="PTHR45739">
    <property type="entry name" value="MATRIX PROTEIN, PUTATIVE-RELATED"/>
    <property type="match status" value="1"/>
</dbReference>
<dbReference type="InterPro" id="IPR022409">
    <property type="entry name" value="PKD/Chitinase_dom"/>
</dbReference>
<keyword evidence="2" id="KW-0812">Transmembrane</keyword>
<dbReference type="NCBIfam" id="TIGR01965">
    <property type="entry name" value="VCBS_repeat"/>
    <property type="match status" value="3"/>
</dbReference>
<dbReference type="NCBIfam" id="TIGR04207">
    <property type="entry name" value="halo_sig_pep"/>
    <property type="match status" value="1"/>
</dbReference>
<dbReference type="EMBL" id="FNPB01000002">
    <property type="protein sequence ID" value="SDX76109.1"/>
    <property type="molecule type" value="Genomic_DNA"/>
</dbReference>
<feature type="compositionally biased region" description="Polar residues" evidence="1">
    <location>
        <begin position="1290"/>
        <end position="1307"/>
    </location>
</feature>
<feature type="transmembrane region" description="Helical" evidence="2">
    <location>
        <begin position="3737"/>
        <end position="3756"/>
    </location>
</feature>
<dbReference type="InterPro" id="IPR040853">
    <property type="entry name" value="RapA2_cadherin-like"/>
</dbReference>
<dbReference type="PROSITE" id="PS50268">
    <property type="entry name" value="CADHERIN_2"/>
    <property type="match status" value="1"/>
</dbReference>
<dbReference type="STRING" id="660517.SAMN04487946_102167"/>
<evidence type="ECO:0000313" key="5">
    <source>
        <dbReference type="EMBL" id="SDX76109.1"/>
    </source>
</evidence>
<feature type="domain" description="PKD" evidence="3">
    <location>
        <begin position="1468"/>
        <end position="1556"/>
    </location>
</feature>
<evidence type="ECO:0000259" key="3">
    <source>
        <dbReference type="PROSITE" id="PS50093"/>
    </source>
</evidence>
<keyword evidence="2" id="KW-1133">Transmembrane helix</keyword>
<dbReference type="SMART" id="SM00089">
    <property type="entry name" value="PKD"/>
    <property type="match status" value="2"/>
</dbReference>
<dbReference type="Gene3D" id="2.60.40.2810">
    <property type="match status" value="6"/>
</dbReference>
<dbReference type="Pfam" id="PF17803">
    <property type="entry name" value="Cadherin_4"/>
    <property type="match status" value="2"/>
</dbReference>
<dbReference type="SUPFAM" id="SSF49299">
    <property type="entry name" value="PKD domain"/>
    <property type="match status" value="2"/>
</dbReference>
<proteinExistence type="predicted"/>
<dbReference type="InterPro" id="IPR002126">
    <property type="entry name" value="Cadherin-like_dom"/>
</dbReference>
<sequence>MSRERRTAGRAVFLATVMLCSVIAGGVGFAGGADASQSSSAAVDLTAAGDVAAQVDVSASSLSGSGTADDPYVINNSSQLQAMEDNLDAHYRLGSDIDASNTSTWNGGNGFDPVGNDTDRFIGSLDGNGHTITGLTIDRPNEEHVGLFGGVGEYSAGSGTSATIVNVSLTNVSVVGDRLVGGVAGQSEGTDDRLNPTEIRNVTVSGNVTGQNNLIGLLVGKSSGEISDVTVSGKVKGDFRIGGLVGFNTGDITNVATSATVTTVAGTEQNGGDMGGVVGLNQDGRVINATASGDVISDSNDVGGIAGRNVEQYSDAAVVRNTTASGEVEGLNGVGGLVGTNGGTVARSTATGNITSVTLSSEATNDEFGGLVGGNGGSIMNSTASGDVNSMSVGEDNTDEDTGGLVGLNTGSIANTKASGTVNGEKNVGGLVGRNGNGDTIRDSFAVGLVVGDENKGGVVGNNLGTVEDAYWDTKTANRSDSNASRLLTAQMQGDAARTNMPGLDFDTVWQTQPSDYPALRSMDQLNAVNDTFTTAENTTRTVSAPGVLENDSDPNGDPLTAAVVSGPANGTLIFNADGSFEYTPDPGFFGTDSFTYNASDGTSADTATVIINVSESDEKDSQRVDVSPNDLTGNGTEGDPYVITNASELQAMEDDLSANYTLENDIDASNTSTWNGGKGFDPVGGVDDKTNTPGSSFSGTFDGNEYTITGLTIARQSEDYVGLFGNTSDSTIKAVTLTSVSVTGNENVGGLVGDHNGGTIQNVSIGGTVTGKGAGVGGNPGDVGGLAGITTRSTVSNVSASVTVTGFKRVGGVVGVTGDDVEVRDVSATGDIKGEKYDGVFPEHIGGLIGLNRGSIRTASASGKVNGSDRVGGLAGWNDGNGKIRNVSASGSVEGFLQTGGLVGLNSGTIEKASASGDVLATSSGGGLVGINSGNITNAWASGAVTIEEDGQNLNTDFAGGLVAENDGTIEDTFAVGKVSSQEPPSNVSVGGLLAQNYITTYPPKGTVRDSYWDRETTNRSTSAENATALNTSQMTGEAARSNMSGLTYGEVWTIRTNDYPVLIDDPKGPTASDDTYSTPEDTTLTVSASAGVLDNDSDPDNDTLTAAVATRPTNGSLTLYANGSFIYQPDADFAGTDSFTYNVSDGTITDTATVTITVTQVNDPPTAVDDSYTTPENSTLSVSASGVLANDSDPENDVLNATPVSDPTNGSLTLNASGSFEYTPDQGFFGTDSFTYNATDGELNSTATVTITITERNDPPTAVEDSYTTSENTALNVSAPGILDNDSDPNGDTLNATPVSDPRNGSLTLNADGSFEYTPDTDFTGTDSFTYSATDGELTDTATVTINVTAKDDTAPVLSDAEAVARDDRRSVVRDDDVVEVSVNVTDPGGSVITSVTADASRFGAGTVSLSETTVEGVYRGSFTVNASKPQAKDGSELLKITATDGAENSDSTTTGFALTLDTQPPVARATANQTKIDPGDTIRFNASSSTDNTRLNEHRWDIIDSNDDFERRGFFGLTKSVTYRFASAGTYTVDLNVSDTAGNTNTTSITVDVGETNQAPTAADDTYTTPENTTLDPASDVLENDFDPNGDVLSATLVTGPTNGTLSLAANGNFSYTPNANFTGTDSFTYNATDREFNSTATVTITVTAVNDAPIARNNNYTVNESTDRDLSTLDVSAPGVLGNDSDPDGDSLSTSVVSGPTNGTLSLATNGSLSYTPYQGFTGTDSFTYEASDGGLTDTATVTITVTETNQAPIARNDSYIASENRTLTVSAPGVLDDDSDPDGDSLTADIVSSPDNGTLTLAANGSLSYTPAPGFNGSDSFTYEASDGSRTDTGTVIITVESAGSPDGTAPTLTNPALTDVTDSDGVVTGGDRIEASVAVTDTGGSGLADVLLNASGFGASNVPLTDGDDGIYNGTFTVDAVRAGPDGTVTPRFGAVDTAGNRNRTVGPSLTLDTTAPGVSIDANNTTVGVGETVEFVANADDATSSVVSYTWQLGDGTTASGPTVNHSYASTGTYAVEVTVTDDAGNTNTTTAAITVSPEDQAAPPADPVIRAPEDGIYAPTRSSTPQISYNATGVIDSGDVGIVVRNATAGNGTVVASEAPGSAEGTEEVLVPAGSLSGDVTLNVTLVNTTEDRVYASDLVNLTAVTAPAILTPADDAYDPTAETTIGTFHNADGVIAPGDVGVRLRNVTGTNDTVVANNASTSLPVVGTVNTTIPTGAIDGNVTLRAELYNTSNGTTEAAGLVNLTAPTDGDDGTDEGFAEPAPVVLVPSDGTYDPTEEFTASIGYNATGFVAPDDVEIRFRNATAGNGTVVATATPGSPSGNAGVTIPAGTFVGDVTINVTLANGTTDAVYASELVNLTAETPDDDGDSAPPAPAIFAPANATYDPDARLNFTTFHNATGVIAPSDVGVRLRNVTGTNDTVVARNTSLLVDGEADLRVEAGALDGNVTVRTELYNTSSPGATAAETITNLTVDSADAPPTAVPSVVASNVSHAGGTQPDLSNVSLHAEFSGGLLQVQLRNESYVGLNNGGEPGGNYELEGVGVDDSTRIRVNVTVANFTPRVLIGSARDVNWSRTRTADGDWTLSITGSPVEVHSYFGNNNNPPDEWTGSLTATQSQNQTITYAVDGLSTVSPTYRERLNGSVFLTDAQRFGAPTYNASATPDRVELEVAAPHYETDGKTVNEGLFEAYIPPSLLDEWGVSASDLVGKFDGTRKSTTVSTTPDGGARVSFDVTYSEETAVVTYNGSDSTAPTVLAPGDSGYVPSERTNLSLDYNATGVIAPSDVEIVVRNATAGNGTIVGNATPGSVNGTTRIAIPAGTLSGDVTLNVTLVNATDRIVYASDPVTLTAETVDDGGGQEGGGEGGIALPPSPGVTLTTSDLAAETLSSLDVTFNVSGESVDASDVELWLYNASDGRELVGKTTQVGTKSGLSAVTVPADELGGGAFTAEIQVVANSTGSPLVLANSSSIVFAYEGVSTSVGAQTVTDAEGEGIEVTYDLGNIAPENATIRLAETTIGSGLGTRSVPVSDSSGTATVEVNASELNRNATFQAYILDENRGRPVQSSISHGAVGFDGSPTPSITDASVSYANGSDVSGVEVNASFDFQHKAVDWYLHPDGQPDTREIGTAAGIDSDTRLRVNVTVENFDPLFAVGTANATDWETTQIDGNTTRITFALTPAEADWDERITNPDPREWPLVNGSATVSYDAIVDITTFSLEGQQTGRERLRGGLIASDAQAFAPPQYTLPSNGDPGALEIAVASPHYEPDGRTVSTGFYRAIIPDAIIADWGVSPSQLTATYQGKRAPLTVRQLPSGGVRVFTPIGYSSGTVSVTGNTSAPQVTTFEAMNPTGRDVNLTIEVDRELDEIAVNLSGPESAVLTEADFEETQHSDGSYTYNASYAAGTDGTYEAALETAVDTSGTGITATVEDSVSVEGSTANFTASIAGTNEPVVAGETLEITATIENVGNESGTQQVSLNAGGQERDTESVQLDPGTNTTVTLSWTTAESEDGTYQATVATEHDTASTAVQVREPAFVDITIDSTNAPVVVGEHLTVTATIENTGDVSGTQTIRLSVNGTERNSTTRTLGPAESQEVQLTWNTTGVDAERYTVEVASSDDIATGTVSVQAAAANISVDSSSLSTDTTTAGGTVTVTATVNNTGAVAGTETIALSAGDTQLAMQEVTIDAGNTTEITFAEYGASLDPGTYEVRVGNRSAGTLTIEESSSGTGAPGFGVGTAVGALVLVALWARRRR</sequence>
<dbReference type="Pfam" id="PF07705">
    <property type="entry name" value="CARDB"/>
    <property type="match status" value="2"/>
</dbReference>
<dbReference type="InterPro" id="IPR026452">
    <property type="entry name" value="Surf_glycop_sig_pep"/>
</dbReference>
<dbReference type="Pfam" id="PF17963">
    <property type="entry name" value="Big_9"/>
    <property type="match status" value="5"/>
</dbReference>
<protein>
    <submittedName>
        <fullName evidence="5">Surface glycoprotein</fullName>
    </submittedName>
</protein>
<evidence type="ECO:0000259" key="4">
    <source>
        <dbReference type="PROSITE" id="PS50268"/>
    </source>
</evidence>
<dbReference type="GO" id="GO:0005509">
    <property type="term" value="F:calcium ion binding"/>
    <property type="evidence" value="ECO:0007669"/>
    <property type="project" value="InterPro"/>
</dbReference>
<organism evidence="5 6">
    <name type="scientific">Halobellus clavatus</name>
    <dbReference type="NCBI Taxonomy" id="660517"/>
    <lineage>
        <taxon>Archaea</taxon>
        <taxon>Methanobacteriati</taxon>
        <taxon>Methanobacteriota</taxon>
        <taxon>Stenosarchaea group</taxon>
        <taxon>Halobacteria</taxon>
        <taxon>Halobacteriales</taxon>
        <taxon>Haloferacaceae</taxon>
        <taxon>Halobellus</taxon>
    </lineage>
</organism>
<dbReference type="GO" id="GO:0016020">
    <property type="term" value="C:membrane"/>
    <property type="evidence" value="ECO:0007669"/>
    <property type="project" value="InterPro"/>
</dbReference>
<evidence type="ECO:0000313" key="6">
    <source>
        <dbReference type="Proteomes" id="UP000199170"/>
    </source>
</evidence>
<dbReference type="OrthoDB" id="308501at2157"/>
<dbReference type="InterPro" id="IPR010221">
    <property type="entry name" value="VCBS_dom"/>
</dbReference>
<name>A0A1H3EDW4_9EURY</name>
<dbReference type="Gene3D" id="2.160.20.110">
    <property type="match status" value="5"/>
</dbReference>
<dbReference type="PROSITE" id="PS50093">
    <property type="entry name" value="PKD"/>
    <property type="match status" value="2"/>
</dbReference>